<evidence type="ECO:0000256" key="4">
    <source>
        <dbReference type="SAM" id="Phobius"/>
    </source>
</evidence>
<feature type="coiled-coil region" evidence="3">
    <location>
        <begin position="377"/>
        <end position="411"/>
    </location>
</feature>
<evidence type="ECO:0000256" key="5">
    <source>
        <dbReference type="SAM" id="SignalP"/>
    </source>
</evidence>
<reference evidence="7 8" key="1">
    <citation type="submission" date="2018-01" db="EMBL/GenBank/DDBJ databases">
        <title>Halomonas endophytica sp. nov., isolated from storage liquid in the stems of Populus euphratica.</title>
        <authorList>
            <person name="Chen C."/>
        </authorList>
    </citation>
    <scope>NUCLEOTIDE SEQUENCE [LARGE SCALE GENOMIC DNA]</scope>
    <source>
        <strain evidence="7 8">DSM 26881</strain>
    </source>
</reference>
<keyword evidence="8" id="KW-1185">Reference proteome</keyword>
<dbReference type="InterPro" id="IPR050469">
    <property type="entry name" value="Diguanylate_Cyclase"/>
</dbReference>
<evidence type="ECO:0000313" key="8">
    <source>
        <dbReference type="Proteomes" id="UP000235346"/>
    </source>
</evidence>
<dbReference type="Pfam" id="PF00990">
    <property type="entry name" value="GGDEF"/>
    <property type="match status" value="1"/>
</dbReference>
<dbReference type="EMBL" id="PNRE01000082">
    <property type="protein sequence ID" value="PMR67829.1"/>
    <property type="molecule type" value="Genomic_DNA"/>
</dbReference>
<dbReference type="Gene3D" id="3.30.70.270">
    <property type="match status" value="1"/>
</dbReference>
<dbReference type="PANTHER" id="PTHR45138">
    <property type="entry name" value="REGULATORY COMPONENTS OF SENSORY TRANSDUCTION SYSTEM"/>
    <property type="match status" value="1"/>
</dbReference>
<dbReference type="FunFam" id="3.30.70.270:FF:000001">
    <property type="entry name" value="Diguanylate cyclase domain protein"/>
    <property type="match status" value="1"/>
</dbReference>
<dbReference type="Proteomes" id="UP000235346">
    <property type="component" value="Unassembled WGS sequence"/>
</dbReference>
<feature type="transmembrane region" description="Helical" evidence="4">
    <location>
        <begin position="359"/>
        <end position="380"/>
    </location>
</feature>
<evidence type="ECO:0000256" key="1">
    <source>
        <dbReference type="ARBA" id="ARBA00001946"/>
    </source>
</evidence>
<feature type="transmembrane region" description="Helical" evidence="4">
    <location>
        <begin position="306"/>
        <end position="326"/>
    </location>
</feature>
<dbReference type="PANTHER" id="PTHR45138:SF24">
    <property type="entry name" value="DIGUANYLATE CYCLASE DGCC-RELATED"/>
    <property type="match status" value="1"/>
</dbReference>
<proteinExistence type="predicted"/>
<dbReference type="CDD" id="cd01949">
    <property type="entry name" value="GGDEF"/>
    <property type="match status" value="1"/>
</dbReference>
<dbReference type="GO" id="GO:1902201">
    <property type="term" value="P:negative regulation of bacterial-type flagellum-dependent cell motility"/>
    <property type="evidence" value="ECO:0007669"/>
    <property type="project" value="TreeGrafter"/>
</dbReference>
<evidence type="ECO:0000256" key="3">
    <source>
        <dbReference type="SAM" id="Coils"/>
    </source>
</evidence>
<dbReference type="InterPro" id="IPR000160">
    <property type="entry name" value="GGDEF_dom"/>
</dbReference>
<organism evidence="7 8">
    <name type="scientific">Halomonas heilongjiangensis</name>
    <dbReference type="NCBI Taxonomy" id="1387883"/>
    <lineage>
        <taxon>Bacteria</taxon>
        <taxon>Pseudomonadati</taxon>
        <taxon>Pseudomonadota</taxon>
        <taxon>Gammaproteobacteria</taxon>
        <taxon>Oceanospirillales</taxon>
        <taxon>Halomonadaceae</taxon>
        <taxon>Halomonas</taxon>
    </lineage>
</organism>
<protein>
    <recommendedName>
        <fullName evidence="2">diguanylate cyclase</fullName>
        <ecNumber evidence="2">2.7.7.65</ecNumber>
    </recommendedName>
</protein>
<feature type="domain" description="GGDEF" evidence="6">
    <location>
        <begin position="446"/>
        <end position="580"/>
    </location>
</feature>
<dbReference type="OrthoDB" id="9803824at2"/>
<evidence type="ECO:0000259" key="6">
    <source>
        <dbReference type="PROSITE" id="PS50887"/>
    </source>
</evidence>
<sequence>MRSTLIPVVWALLLALLAGSPLQADSSTLPLDTGWQYRWGDSPFDDAATPLWTRQEAPTEWHPIAFPSNPPGREGRHHAWFRIPLPDGDWRDPVLYIFSVDLIVQVYLGSELIYQYGHFDERGEGRFAGWPWHMIELPERFAGQRLHFRVFSDYTDIGLWGEVKLMERPDLILYILERSAQALVVSGFSLLIALLAFILAVLQANRRSFAGIGLFSLASGMMILAESQASQLLLEEPLLWDTLAAGAYFMLPVAMALLLEHWFARQQPLLMRRLWQGHLLYAVVALGLSMAGVINLSSTYPPFDALLLISLTIMFVAIVIQWRALVSEQKVIIAAYALFGLLLIADMAVAHGLLPWQRIPVSLGALAFSLALVAISVADYSRTQREIRRLNRDLQQEVATRTRELEAMVERLREFSYQDPLTGLKNRRHFDEILAHEAATARRHDSPLALVMVDIDHFKRFNDRHGHEAGDAVLATAGALLREHFRDADVVCRLGGEEFVVIMPGATAAMAEARIRGLLHGIRECRFRHRDTELGGITLSCGIAAWPEHTEDPLALTRLADEALYRAKHRGRDRSEIYAVS</sequence>
<dbReference type="SMART" id="SM00267">
    <property type="entry name" value="GGDEF"/>
    <property type="match status" value="1"/>
</dbReference>
<evidence type="ECO:0000313" key="7">
    <source>
        <dbReference type="EMBL" id="PMR67829.1"/>
    </source>
</evidence>
<dbReference type="NCBIfam" id="TIGR00254">
    <property type="entry name" value="GGDEF"/>
    <property type="match status" value="1"/>
</dbReference>
<dbReference type="InterPro" id="IPR029787">
    <property type="entry name" value="Nucleotide_cyclase"/>
</dbReference>
<dbReference type="EC" id="2.7.7.65" evidence="2"/>
<accession>A0A2N7TI25</accession>
<comment type="cofactor">
    <cofactor evidence="1">
        <name>Mg(2+)</name>
        <dbReference type="ChEBI" id="CHEBI:18420"/>
    </cofactor>
</comment>
<feature type="transmembrane region" description="Helical" evidence="4">
    <location>
        <begin position="182"/>
        <end position="202"/>
    </location>
</feature>
<dbReference type="GO" id="GO:0052621">
    <property type="term" value="F:diguanylate cyclase activity"/>
    <property type="evidence" value="ECO:0007669"/>
    <property type="project" value="UniProtKB-EC"/>
</dbReference>
<keyword evidence="4" id="KW-0472">Membrane</keyword>
<feature type="transmembrane region" description="Helical" evidence="4">
    <location>
        <begin position="209"/>
        <end position="225"/>
    </location>
</feature>
<keyword evidence="4" id="KW-1133">Transmembrane helix</keyword>
<dbReference type="SUPFAM" id="SSF55073">
    <property type="entry name" value="Nucleotide cyclase"/>
    <property type="match status" value="1"/>
</dbReference>
<feature type="transmembrane region" description="Helical" evidence="4">
    <location>
        <begin position="237"/>
        <end position="259"/>
    </location>
</feature>
<dbReference type="GO" id="GO:0005886">
    <property type="term" value="C:plasma membrane"/>
    <property type="evidence" value="ECO:0007669"/>
    <property type="project" value="TreeGrafter"/>
</dbReference>
<keyword evidence="4" id="KW-0812">Transmembrane</keyword>
<name>A0A2N7TI25_9GAMM</name>
<keyword evidence="5" id="KW-0732">Signal</keyword>
<dbReference type="AlphaFoldDB" id="A0A2N7TI25"/>
<dbReference type="PROSITE" id="PS50887">
    <property type="entry name" value="GGDEF"/>
    <property type="match status" value="1"/>
</dbReference>
<evidence type="ECO:0000256" key="2">
    <source>
        <dbReference type="ARBA" id="ARBA00012528"/>
    </source>
</evidence>
<feature type="transmembrane region" description="Helical" evidence="4">
    <location>
        <begin position="279"/>
        <end position="300"/>
    </location>
</feature>
<feature type="signal peptide" evidence="5">
    <location>
        <begin position="1"/>
        <end position="24"/>
    </location>
</feature>
<feature type="transmembrane region" description="Helical" evidence="4">
    <location>
        <begin position="333"/>
        <end position="353"/>
    </location>
</feature>
<keyword evidence="3" id="KW-0175">Coiled coil</keyword>
<dbReference type="GO" id="GO:0043709">
    <property type="term" value="P:cell adhesion involved in single-species biofilm formation"/>
    <property type="evidence" value="ECO:0007669"/>
    <property type="project" value="TreeGrafter"/>
</dbReference>
<gene>
    <name evidence="7" type="ORF">C1H66_17800</name>
</gene>
<feature type="chain" id="PRO_5014989678" description="diguanylate cyclase" evidence="5">
    <location>
        <begin position="25"/>
        <end position="581"/>
    </location>
</feature>
<dbReference type="RefSeq" id="WP_102629220.1">
    <property type="nucleotide sequence ID" value="NZ_PDOH01000038.1"/>
</dbReference>
<comment type="caution">
    <text evidence="7">The sequence shown here is derived from an EMBL/GenBank/DDBJ whole genome shotgun (WGS) entry which is preliminary data.</text>
</comment>
<dbReference type="InterPro" id="IPR043128">
    <property type="entry name" value="Rev_trsase/Diguanyl_cyclase"/>
</dbReference>